<sequence>WEPTSQTCSDCGFRWGKIALSVRSILCISCGAEQTVISGYAPIAPSVFSTVGTATFVGGSGGNVAVSSQNLSVTEGGYLGASTFGSGQGGNVSITSNAVEVIGATPTSLASNISANTVSGSGNSGNVVLRIGTLNLKDSGLVSTSSIGTGNAGNILLEASERINISGGRPNLPTSTIASTVDFPPLGLQLLLGLSGTPRGSSGDIVIHTPVLNIRDQGTVTVVNLAEGNAGQLIIHANSVVVEQGSINAFTKAGDGGNITLNVRDILLLRAGNINATAKGGGNGGNLRINSPIIIGLENSDIIAKATTGNIDITAQAIFGLTPRAQQTAESDITASSQFGLNGTVSVNGLAVRPEVVLVELSEELSDPDTQVSKSCTASQRNQFIVSGRGGLPPAPRDGLVLTDPWEDLRAIAPTSNHATIDPTKLTPAPPEPTALLEASGWQTDAAGQVILTATAPESRQIDSGNCLTQARLRE</sequence>
<reference evidence="1 2" key="2">
    <citation type="submission" date="2018-06" db="EMBL/GenBank/DDBJ databases">
        <title>Metagenomic assembly of (sub)arctic Cyanobacteria and their associated microbiome from non-axenic cultures.</title>
        <authorList>
            <person name="Baurain D."/>
        </authorList>
    </citation>
    <scope>NUCLEOTIDE SEQUENCE [LARGE SCALE GENOMIC DNA]</scope>
    <source>
        <strain evidence="1">ULC129bin1</strain>
    </source>
</reference>
<name>A0A2W4TNL5_9CYAN</name>
<dbReference type="InterPro" id="IPR012334">
    <property type="entry name" value="Pectin_lyas_fold"/>
</dbReference>
<dbReference type="InterPro" id="IPR011050">
    <property type="entry name" value="Pectin_lyase_fold/virulence"/>
</dbReference>
<dbReference type="SUPFAM" id="SSF51126">
    <property type="entry name" value="Pectin lyase-like"/>
    <property type="match status" value="1"/>
</dbReference>
<feature type="non-terminal residue" evidence="1">
    <location>
        <position position="1"/>
    </location>
</feature>
<comment type="caution">
    <text evidence="1">The sequence shown here is derived from an EMBL/GenBank/DDBJ whole genome shotgun (WGS) entry which is preliminary data.</text>
</comment>
<protein>
    <submittedName>
        <fullName evidence="1">Filamentous hemagglutinin</fullName>
    </submittedName>
</protein>
<dbReference type="EMBL" id="QBMC01000272">
    <property type="protein sequence ID" value="PZO08607.1"/>
    <property type="molecule type" value="Genomic_DNA"/>
</dbReference>
<evidence type="ECO:0000313" key="2">
    <source>
        <dbReference type="Proteomes" id="UP000249354"/>
    </source>
</evidence>
<dbReference type="Proteomes" id="UP000249354">
    <property type="component" value="Unassembled WGS sequence"/>
</dbReference>
<dbReference type="AlphaFoldDB" id="A0A2W4TNL5"/>
<proteinExistence type="predicted"/>
<dbReference type="Gene3D" id="2.160.20.10">
    <property type="entry name" value="Single-stranded right-handed beta-helix, Pectin lyase-like"/>
    <property type="match status" value="1"/>
</dbReference>
<evidence type="ECO:0000313" key="1">
    <source>
        <dbReference type="EMBL" id="PZO08607.1"/>
    </source>
</evidence>
<organism evidence="1 2">
    <name type="scientific">Leptolyngbya foveolarum</name>
    <dbReference type="NCBI Taxonomy" id="47253"/>
    <lineage>
        <taxon>Bacteria</taxon>
        <taxon>Bacillati</taxon>
        <taxon>Cyanobacteriota</taxon>
        <taxon>Cyanophyceae</taxon>
        <taxon>Leptolyngbyales</taxon>
        <taxon>Leptolyngbyaceae</taxon>
        <taxon>Leptolyngbya group</taxon>
        <taxon>Leptolyngbya</taxon>
    </lineage>
</organism>
<reference evidence="2" key="1">
    <citation type="submission" date="2018-04" db="EMBL/GenBank/DDBJ databases">
        <authorList>
            <person name="Cornet L."/>
        </authorList>
    </citation>
    <scope>NUCLEOTIDE SEQUENCE [LARGE SCALE GENOMIC DNA]</scope>
</reference>
<gene>
    <name evidence="1" type="ORF">DCF25_22115</name>
</gene>
<accession>A0A2W4TNL5</accession>